<dbReference type="InterPro" id="IPR004101">
    <property type="entry name" value="Mur_ligase_C"/>
</dbReference>
<dbReference type="InterPro" id="IPR036615">
    <property type="entry name" value="Mur_ligase_C_dom_sf"/>
</dbReference>
<accession>F0RM00</accession>
<organism evidence="12 13">
    <name type="scientific">Deinococcus proteolyticus (strain ATCC 35074 / DSM 20540 / JCM 6276 / NBRC 101906 / NCIMB 13154 / VKM Ac-1939 / CCM 2703 / MRP)</name>
    <dbReference type="NCBI Taxonomy" id="693977"/>
    <lineage>
        <taxon>Bacteria</taxon>
        <taxon>Thermotogati</taxon>
        <taxon>Deinococcota</taxon>
        <taxon>Deinococci</taxon>
        <taxon>Deinococcales</taxon>
        <taxon>Deinococcaceae</taxon>
        <taxon>Deinococcus</taxon>
    </lineage>
</organism>
<reference evidence="13" key="1">
    <citation type="submission" date="2011-02" db="EMBL/GenBank/DDBJ databases">
        <title>The complete sequence of chromosome of Deinococcus proteolyticus DSM 20540.</title>
        <authorList>
            <consortium name="US DOE Joint Genome Institute (JGI-PGF)"/>
            <person name="Lucas S."/>
            <person name="Copeland A."/>
            <person name="Lapidus A."/>
            <person name="Bruce D."/>
            <person name="Goodwin L."/>
            <person name="Pitluck S."/>
            <person name="Kyrpides N."/>
            <person name="Mavromatis K."/>
            <person name="Pagani I."/>
            <person name="Ivanova N."/>
            <person name="Ovchinnikova G."/>
            <person name="Zeytun A."/>
            <person name="Detter J.C."/>
            <person name="Han C."/>
            <person name="Land M."/>
            <person name="Hauser L."/>
            <person name="Markowitz V."/>
            <person name="Cheng J.-F."/>
            <person name="Hugenholtz P."/>
            <person name="Woyke T."/>
            <person name="Wu D."/>
            <person name="Pukall R."/>
            <person name="Steenblock K."/>
            <person name="Brambilla E."/>
            <person name="Klenk H.-P."/>
            <person name="Eisen J.A."/>
        </authorList>
    </citation>
    <scope>NUCLEOTIDE SEQUENCE [LARGE SCALE GENOMIC DNA]</scope>
    <source>
        <strain evidence="13">ATCC 35074 / DSM 20540 / JCM 6276 / NBRC 101906 / NCIMB 13154 / VKM Ac-1939 / CCM 2703 / MRP</strain>
    </source>
</reference>
<keyword evidence="5" id="KW-0547">Nucleotide-binding</keyword>
<dbReference type="STRING" id="693977.Deipr_1878"/>
<dbReference type="GO" id="GO:0008841">
    <property type="term" value="F:dihydrofolate synthase activity"/>
    <property type="evidence" value="ECO:0007669"/>
    <property type="project" value="TreeGrafter"/>
</dbReference>
<name>F0RM00_DEIPM</name>
<dbReference type="AlphaFoldDB" id="F0RM00"/>
<dbReference type="PANTHER" id="PTHR11136">
    <property type="entry name" value="FOLYLPOLYGLUTAMATE SYNTHASE-RELATED"/>
    <property type="match status" value="1"/>
</dbReference>
<keyword evidence="4" id="KW-0479">Metal-binding</keyword>
<evidence type="ECO:0000256" key="1">
    <source>
        <dbReference type="ARBA" id="ARBA00008276"/>
    </source>
</evidence>
<dbReference type="OrthoDB" id="9809356at2"/>
<dbReference type="Pfam" id="PF02875">
    <property type="entry name" value="Mur_ligase_C"/>
    <property type="match status" value="1"/>
</dbReference>
<protein>
    <recommendedName>
        <fullName evidence="2">tetrahydrofolate synthase</fullName>
        <ecNumber evidence="2">6.3.2.17</ecNumber>
    </recommendedName>
    <alternativeName>
        <fullName evidence="8">Tetrahydrofolylpolyglutamate synthase</fullName>
    </alternativeName>
</protein>
<evidence type="ECO:0000259" key="11">
    <source>
        <dbReference type="Pfam" id="PF08245"/>
    </source>
</evidence>
<evidence type="ECO:0000256" key="5">
    <source>
        <dbReference type="ARBA" id="ARBA00022741"/>
    </source>
</evidence>
<dbReference type="RefSeq" id="WP_013615618.1">
    <property type="nucleotide sequence ID" value="NC_015161.1"/>
</dbReference>
<dbReference type="HOGENOM" id="CLU_015869_1_1_0"/>
<comment type="similarity">
    <text evidence="1">Belongs to the folylpolyglutamate synthase family.</text>
</comment>
<dbReference type="KEGG" id="dpt:Deipr_1878"/>
<proteinExistence type="inferred from homology"/>
<evidence type="ECO:0000313" key="13">
    <source>
        <dbReference type="Proteomes" id="UP000007718"/>
    </source>
</evidence>
<evidence type="ECO:0000259" key="10">
    <source>
        <dbReference type="Pfam" id="PF02875"/>
    </source>
</evidence>
<dbReference type="PANTHER" id="PTHR11136:SF0">
    <property type="entry name" value="DIHYDROFOLATE SYNTHETASE-RELATED"/>
    <property type="match status" value="1"/>
</dbReference>
<feature type="domain" description="Mur ligase C-terminal" evidence="10">
    <location>
        <begin position="264"/>
        <end position="374"/>
    </location>
</feature>
<evidence type="ECO:0000256" key="4">
    <source>
        <dbReference type="ARBA" id="ARBA00022723"/>
    </source>
</evidence>
<dbReference type="Gene3D" id="3.40.1190.10">
    <property type="entry name" value="Mur-like, catalytic domain"/>
    <property type="match status" value="1"/>
</dbReference>
<dbReference type="SUPFAM" id="SSF53623">
    <property type="entry name" value="MurD-like peptide ligases, catalytic domain"/>
    <property type="match status" value="1"/>
</dbReference>
<evidence type="ECO:0000256" key="2">
    <source>
        <dbReference type="ARBA" id="ARBA00013025"/>
    </source>
</evidence>
<reference evidence="12 13" key="2">
    <citation type="journal article" date="2012" name="Stand. Genomic Sci.">
        <title>Complete genome sequence of the orange-red pigmented, radioresistant Deinococcus proteolyticus type strain (MRP(T)).</title>
        <authorList>
            <person name="Copeland A."/>
            <person name="Zeytun A."/>
            <person name="Yassawong M."/>
            <person name="Nolan M."/>
            <person name="Lucas S."/>
            <person name="Hammon N."/>
            <person name="Deshpande S."/>
            <person name="Cheng J.F."/>
            <person name="Han C."/>
            <person name="Tapia R."/>
            <person name="Goodwin L.A."/>
            <person name="Pitluck S."/>
            <person name="Mavromatis K."/>
            <person name="Liolios K."/>
            <person name="Pagani I."/>
            <person name="Ivanova N."/>
            <person name="Mikhailova N."/>
            <person name="Pati A."/>
            <person name="Chen A."/>
            <person name="Palaniappan K."/>
            <person name="Land M."/>
            <person name="Hauser L."/>
            <person name="Jeffries C.D."/>
            <person name="Brambilla E.M."/>
            <person name="Rohde M."/>
            <person name="Sikorski J."/>
            <person name="Pukall R."/>
            <person name="Goker M."/>
            <person name="Detter J.C."/>
            <person name="Woyke T."/>
            <person name="Bristow J."/>
            <person name="Eisen J.A."/>
            <person name="Markowitz V."/>
            <person name="Hugenholtz P."/>
            <person name="Kyrpides N.C."/>
            <person name="Klenk H.P."/>
            <person name="Lapidus A."/>
        </authorList>
    </citation>
    <scope>NUCLEOTIDE SEQUENCE [LARGE SCALE GENOMIC DNA]</scope>
    <source>
        <strain evidence="13">ATCC 35074 / DSM 20540 / JCM 6276 / NBRC 101906 / NCIMB 13154 / VKM Ac-1939 / CCM 2703 / MRP</strain>
    </source>
</reference>
<evidence type="ECO:0000256" key="8">
    <source>
        <dbReference type="ARBA" id="ARBA00030592"/>
    </source>
</evidence>
<keyword evidence="3" id="KW-0436">Ligase</keyword>
<keyword evidence="6" id="KW-0067">ATP-binding</keyword>
<evidence type="ECO:0000256" key="9">
    <source>
        <dbReference type="ARBA" id="ARBA00047493"/>
    </source>
</evidence>
<dbReference type="InterPro" id="IPR001645">
    <property type="entry name" value="Folylpolyglutamate_synth"/>
</dbReference>
<dbReference type="InterPro" id="IPR036565">
    <property type="entry name" value="Mur-like_cat_sf"/>
</dbReference>
<evidence type="ECO:0000256" key="6">
    <source>
        <dbReference type="ARBA" id="ARBA00022840"/>
    </source>
</evidence>
<dbReference type="Pfam" id="PF08245">
    <property type="entry name" value="Mur_ligase_M"/>
    <property type="match status" value="1"/>
</dbReference>
<dbReference type="InterPro" id="IPR013221">
    <property type="entry name" value="Mur_ligase_cen"/>
</dbReference>
<dbReference type="eggNOG" id="COG0285">
    <property type="taxonomic scope" value="Bacteria"/>
</dbReference>
<sequence>MTSGPAYDWLFSRTRAAGQTRGPQPARELLDRLGAPDQQFRTLRVVGTNGKGSTCAMLEAGLLAAGVRAGRFTSPHLHRFEERIRTLGQELDPARTLEFVRWAQREAPDAAFFDLTLALAAQAFVQDGVELAVVEAGVGGQSDATHALANVDAVLLTSVGLDHTAALGSTVAEIAADKARAARSGVPLLSTVTGEALAVVEAVAQEMGAPLHTPTTHPELFALPRPPALAGEHQRQNAALALAALRLLGYDDGLEAALAAPWPGRLEPLSCQGRRVLLDGAHNPAAAQALAASLSSADVLLFGSFARKDTAQTLAPLLALAPQRVFTVPGEGEATPPHDLAAQWGGESYPDLQQALARALELTPPGGTLLVTGSLYLVGTVREQLASS</sequence>
<dbReference type="GO" id="GO:0046872">
    <property type="term" value="F:metal ion binding"/>
    <property type="evidence" value="ECO:0007669"/>
    <property type="project" value="UniProtKB-KW"/>
</dbReference>
<dbReference type="Proteomes" id="UP000007718">
    <property type="component" value="Chromosome"/>
</dbReference>
<dbReference type="GO" id="GO:0004326">
    <property type="term" value="F:tetrahydrofolylpolyglutamate synthase activity"/>
    <property type="evidence" value="ECO:0007669"/>
    <property type="project" value="UniProtKB-EC"/>
</dbReference>
<comment type="catalytic activity">
    <reaction evidence="9">
        <text>(6S)-5,6,7,8-tetrahydrofolyl-(gamma-L-Glu)(n) + L-glutamate + ATP = (6S)-5,6,7,8-tetrahydrofolyl-(gamma-L-Glu)(n+1) + ADP + phosphate + H(+)</text>
        <dbReference type="Rhea" id="RHEA:10580"/>
        <dbReference type="Rhea" id="RHEA-COMP:14738"/>
        <dbReference type="Rhea" id="RHEA-COMP:14740"/>
        <dbReference type="ChEBI" id="CHEBI:15378"/>
        <dbReference type="ChEBI" id="CHEBI:29985"/>
        <dbReference type="ChEBI" id="CHEBI:30616"/>
        <dbReference type="ChEBI" id="CHEBI:43474"/>
        <dbReference type="ChEBI" id="CHEBI:141005"/>
        <dbReference type="ChEBI" id="CHEBI:456216"/>
        <dbReference type="EC" id="6.3.2.17"/>
    </reaction>
</comment>
<keyword evidence="7" id="KW-0460">Magnesium</keyword>
<evidence type="ECO:0000313" key="12">
    <source>
        <dbReference type="EMBL" id="ADY27010.1"/>
    </source>
</evidence>
<dbReference type="EC" id="6.3.2.17" evidence="2"/>
<gene>
    <name evidence="12" type="ordered locus">Deipr_1878</name>
</gene>
<feature type="domain" description="Mur ligase central" evidence="11">
    <location>
        <begin position="45"/>
        <end position="180"/>
    </location>
</feature>
<dbReference type="NCBIfam" id="TIGR01499">
    <property type="entry name" value="folC"/>
    <property type="match status" value="1"/>
</dbReference>
<keyword evidence="13" id="KW-1185">Reference proteome</keyword>
<evidence type="ECO:0000256" key="3">
    <source>
        <dbReference type="ARBA" id="ARBA00022598"/>
    </source>
</evidence>
<dbReference type="GO" id="GO:0005737">
    <property type="term" value="C:cytoplasm"/>
    <property type="evidence" value="ECO:0007669"/>
    <property type="project" value="TreeGrafter"/>
</dbReference>
<dbReference type="EMBL" id="CP002536">
    <property type="protein sequence ID" value="ADY27010.1"/>
    <property type="molecule type" value="Genomic_DNA"/>
</dbReference>
<dbReference type="GO" id="GO:0005524">
    <property type="term" value="F:ATP binding"/>
    <property type="evidence" value="ECO:0007669"/>
    <property type="project" value="UniProtKB-KW"/>
</dbReference>
<evidence type="ECO:0000256" key="7">
    <source>
        <dbReference type="ARBA" id="ARBA00022842"/>
    </source>
</evidence>
<dbReference type="SUPFAM" id="SSF53244">
    <property type="entry name" value="MurD-like peptide ligases, peptide-binding domain"/>
    <property type="match status" value="1"/>
</dbReference>
<dbReference type="Gene3D" id="3.90.190.20">
    <property type="entry name" value="Mur ligase, C-terminal domain"/>
    <property type="match status" value="1"/>
</dbReference>